<dbReference type="PRINTS" id="PR00368">
    <property type="entry name" value="FADPNR"/>
</dbReference>
<comment type="caution">
    <text evidence="7">The sequence shown here is derived from an EMBL/GenBank/DDBJ whole genome shotgun (WGS) entry which is preliminary data.</text>
</comment>
<proteinExistence type="inferred from homology"/>
<dbReference type="EMBL" id="QVLV01000005">
    <property type="protein sequence ID" value="RGE61750.1"/>
    <property type="molecule type" value="Genomic_DNA"/>
</dbReference>
<dbReference type="InterPro" id="IPR050097">
    <property type="entry name" value="Ferredoxin-NADP_redctase_2"/>
</dbReference>
<protein>
    <recommendedName>
        <fullName evidence="4">Thioredoxin reductase</fullName>
        <ecNumber evidence="4">1.8.1.9</ecNumber>
    </recommendedName>
</protein>
<dbReference type="SUPFAM" id="SSF51905">
    <property type="entry name" value="FAD/NAD(P)-binding domain"/>
    <property type="match status" value="1"/>
</dbReference>
<accession>A0A3E3INQ6</accession>
<keyword evidence="4" id="KW-0274">FAD</keyword>
<comment type="subunit">
    <text evidence="4">Homodimer.</text>
</comment>
<evidence type="ECO:0000313" key="9">
    <source>
        <dbReference type="Proteomes" id="UP000261166"/>
    </source>
</evidence>
<keyword evidence="4" id="KW-0676">Redox-active center</keyword>
<dbReference type="GO" id="GO:0019430">
    <property type="term" value="P:removal of superoxide radicals"/>
    <property type="evidence" value="ECO:0007669"/>
    <property type="project" value="UniProtKB-UniRule"/>
</dbReference>
<evidence type="ECO:0000256" key="4">
    <source>
        <dbReference type="RuleBase" id="RU003880"/>
    </source>
</evidence>
<dbReference type="RefSeq" id="WP_021634847.1">
    <property type="nucleotide sequence ID" value="NZ_CALBAU010000115.1"/>
</dbReference>
<dbReference type="EC" id="1.8.1.9" evidence="4"/>
<evidence type="ECO:0000313" key="7">
    <source>
        <dbReference type="EMBL" id="RGE68551.1"/>
    </source>
</evidence>
<comment type="cofactor">
    <cofactor evidence="4">
        <name>FAD</name>
        <dbReference type="ChEBI" id="CHEBI:57692"/>
    </cofactor>
</comment>
<dbReference type="Pfam" id="PF07992">
    <property type="entry name" value="Pyr_redox_2"/>
    <property type="match status" value="1"/>
</dbReference>
<organism evidence="7 9">
    <name type="scientific">Eisenbergiella massiliensis</name>
    <dbReference type="NCBI Taxonomy" id="1720294"/>
    <lineage>
        <taxon>Bacteria</taxon>
        <taxon>Bacillati</taxon>
        <taxon>Bacillota</taxon>
        <taxon>Clostridia</taxon>
        <taxon>Lachnospirales</taxon>
        <taxon>Lachnospiraceae</taxon>
        <taxon>Eisenbergiella</taxon>
    </lineage>
</organism>
<keyword evidence="2 4" id="KW-0285">Flavoprotein</keyword>
<keyword evidence="3 4" id="KW-0560">Oxidoreductase</keyword>
<dbReference type="Proteomes" id="UP000261166">
    <property type="component" value="Unassembled WGS sequence"/>
</dbReference>
<dbReference type="GO" id="GO:0005737">
    <property type="term" value="C:cytoplasm"/>
    <property type="evidence" value="ECO:0007669"/>
    <property type="project" value="InterPro"/>
</dbReference>
<evidence type="ECO:0000256" key="1">
    <source>
        <dbReference type="ARBA" id="ARBA00009333"/>
    </source>
</evidence>
<dbReference type="PANTHER" id="PTHR48105">
    <property type="entry name" value="THIOREDOXIN REDUCTASE 1-RELATED-RELATED"/>
    <property type="match status" value="1"/>
</dbReference>
<evidence type="ECO:0000256" key="2">
    <source>
        <dbReference type="ARBA" id="ARBA00022630"/>
    </source>
</evidence>
<dbReference type="InterPro" id="IPR036188">
    <property type="entry name" value="FAD/NAD-bd_sf"/>
</dbReference>
<gene>
    <name evidence="7" type="primary">trxB</name>
    <name evidence="7" type="ORF">DWY69_20225</name>
    <name evidence="6" type="ORF">DXC51_09375</name>
</gene>
<keyword evidence="8" id="KW-1185">Reference proteome</keyword>
<evidence type="ECO:0000313" key="6">
    <source>
        <dbReference type="EMBL" id="RGE61750.1"/>
    </source>
</evidence>
<dbReference type="Proteomes" id="UP000260812">
    <property type="component" value="Unassembled WGS sequence"/>
</dbReference>
<evidence type="ECO:0000313" key="8">
    <source>
        <dbReference type="Proteomes" id="UP000260812"/>
    </source>
</evidence>
<dbReference type="NCBIfam" id="TIGR01292">
    <property type="entry name" value="TRX_reduct"/>
    <property type="match status" value="1"/>
</dbReference>
<feature type="domain" description="FAD/NAD(P)-binding" evidence="5">
    <location>
        <begin position="7"/>
        <end position="292"/>
    </location>
</feature>
<evidence type="ECO:0000259" key="5">
    <source>
        <dbReference type="Pfam" id="PF07992"/>
    </source>
</evidence>
<evidence type="ECO:0000256" key="3">
    <source>
        <dbReference type="ARBA" id="ARBA00023002"/>
    </source>
</evidence>
<sequence length="304" mass="32646">MKSDYTDVAIIGGGPGGYSAALYCARSGYSVLVLEKLSPGGQMATTGQVDNYPGFDEGIDGFELGEKMQRGAERFGVKTEFDEVVSVDLASSPKQITTTSGVINAGTVIIATGASPRLLGLPEENALRGRGVAYCATCDGQMYKNKTVIVAGGGNSAAADALFLSKICSKVYLVHRRDSLRASRIYQEPLEKSGVEFLWNSRIIEILHDKRVNGVRIENVKDQSIRDIPVDGVFVAIGRVPDTELFRGQIELDPQGYIIADETTRTSIPGVFAVGDVRTKPLRQIVTAAADGATASHFVEEYLM</sequence>
<dbReference type="OrthoDB" id="9806179at2"/>
<reference evidence="7 9" key="1">
    <citation type="submission" date="2018-08" db="EMBL/GenBank/DDBJ databases">
        <title>A genome reference for cultivated species of the human gut microbiota.</title>
        <authorList>
            <person name="Zou Y."/>
            <person name="Xue W."/>
            <person name="Luo G."/>
        </authorList>
    </citation>
    <scope>NUCLEOTIDE SEQUENCE [LARGE SCALE GENOMIC DNA]</scope>
    <source>
        <strain evidence="7 9">AF26-4BH</strain>
        <strain evidence="6">TF05-5AC</strain>
    </source>
</reference>
<comment type="catalytic activity">
    <reaction evidence="4">
        <text>[thioredoxin]-dithiol + NADP(+) = [thioredoxin]-disulfide + NADPH + H(+)</text>
        <dbReference type="Rhea" id="RHEA:20345"/>
        <dbReference type="Rhea" id="RHEA-COMP:10698"/>
        <dbReference type="Rhea" id="RHEA-COMP:10700"/>
        <dbReference type="ChEBI" id="CHEBI:15378"/>
        <dbReference type="ChEBI" id="CHEBI:29950"/>
        <dbReference type="ChEBI" id="CHEBI:50058"/>
        <dbReference type="ChEBI" id="CHEBI:57783"/>
        <dbReference type="ChEBI" id="CHEBI:58349"/>
        <dbReference type="EC" id="1.8.1.9"/>
    </reaction>
</comment>
<comment type="similarity">
    <text evidence="1 4">Belongs to the class-II pyridine nucleotide-disulfide oxidoreductase family.</text>
</comment>
<dbReference type="EMBL" id="QVLU01000020">
    <property type="protein sequence ID" value="RGE68551.1"/>
    <property type="molecule type" value="Genomic_DNA"/>
</dbReference>
<dbReference type="InterPro" id="IPR023753">
    <property type="entry name" value="FAD/NAD-binding_dom"/>
</dbReference>
<dbReference type="Gene3D" id="3.50.50.60">
    <property type="entry name" value="FAD/NAD(P)-binding domain"/>
    <property type="match status" value="2"/>
</dbReference>
<dbReference type="AlphaFoldDB" id="A0A3E3INQ6"/>
<dbReference type="GO" id="GO:0004791">
    <property type="term" value="F:thioredoxin-disulfide reductase (NADPH) activity"/>
    <property type="evidence" value="ECO:0007669"/>
    <property type="project" value="UniProtKB-UniRule"/>
</dbReference>
<name>A0A3E3INQ6_9FIRM</name>
<dbReference type="PRINTS" id="PR00469">
    <property type="entry name" value="PNDRDTASEII"/>
</dbReference>
<dbReference type="InterPro" id="IPR005982">
    <property type="entry name" value="Thioredox_Rdtase"/>
</dbReference>
<dbReference type="GeneID" id="97987084"/>